<dbReference type="InterPro" id="IPR049280">
    <property type="entry name" value="DUF6852"/>
</dbReference>
<reference evidence="3" key="1">
    <citation type="submission" date="2019-08" db="EMBL/GenBank/DDBJ databases">
        <authorList>
            <person name="Kucharzyk K."/>
            <person name="Murdoch R.W."/>
            <person name="Higgins S."/>
            <person name="Loffler F."/>
        </authorList>
    </citation>
    <scope>NUCLEOTIDE SEQUENCE</scope>
</reference>
<dbReference type="Pfam" id="PF21186">
    <property type="entry name" value="DUF6852"/>
    <property type="match status" value="1"/>
</dbReference>
<evidence type="ECO:0000259" key="1">
    <source>
        <dbReference type="Pfam" id="PF18347"/>
    </source>
</evidence>
<dbReference type="Gene3D" id="1.10.10.1650">
    <property type="match status" value="1"/>
</dbReference>
<dbReference type="Pfam" id="PF18347">
    <property type="entry name" value="DUF5606"/>
    <property type="match status" value="1"/>
</dbReference>
<protein>
    <submittedName>
        <fullName evidence="3">Uncharacterized protein</fullName>
    </submittedName>
</protein>
<dbReference type="EMBL" id="VSSQ01000131">
    <property type="protein sequence ID" value="MPL79847.1"/>
    <property type="molecule type" value="Genomic_DNA"/>
</dbReference>
<dbReference type="InterPro" id="IPR041218">
    <property type="entry name" value="DUF5606"/>
</dbReference>
<organism evidence="3">
    <name type="scientific">bioreactor metagenome</name>
    <dbReference type="NCBI Taxonomy" id="1076179"/>
    <lineage>
        <taxon>unclassified sequences</taxon>
        <taxon>metagenomes</taxon>
        <taxon>ecological metagenomes</taxon>
    </lineage>
</organism>
<evidence type="ECO:0000313" key="3">
    <source>
        <dbReference type="EMBL" id="MPL79847.1"/>
    </source>
</evidence>
<feature type="domain" description="DUF6852" evidence="2">
    <location>
        <begin position="53"/>
        <end position="120"/>
    </location>
</feature>
<name>A0A644ULG9_9ZZZZ</name>
<proteinExistence type="predicted"/>
<accession>A0A644ULG9</accession>
<dbReference type="Gene3D" id="2.30.30.730">
    <property type="match status" value="1"/>
</dbReference>
<sequence length="139" mass="15718">MKTNLQKILTVSGYPGLYKYVAQANAGVVVESLSDNKRMVCGMSAKLSSLSDISVFTDEGEVKLQQLLEKMREKLGEESAPSGKSDAAKLKSFFEEVLPDYDRDRFYTSHMKKVVDWYNNLKEFATLEFLQEGEEEVAE</sequence>
<evidence type="ECO:0000259" key="2">
    <source>
        <dbReference type="Pfam" id="PF21186"/>
    </source>
</evidence>
<comment type="caution">
    <text evidence="3">The sequence shown here is derived from an EMBL/GenBank/DDBJ whole genome shotgun (WGS) entry which is preliminary data.</text>
</comment>
<dbReference type="InterPro" id="IPR049281">
    <property type="entry name" value="BVU_3817-like_C_sf"/>
</dbReference>
<dbReference type="AlphaFoldDB" id="A0A644ULG9"/>
<gene>
    <name evidence="3" type="ORF">SDC9_25734</name>
</gene>
<dbReference type="InterPro" id="IPR049282">
    <property type="entry name" value="BVU_3817_N_sf"/>
</dbReference>
<feature type="domain" description="DUF5606" evidence="1">
    <location>
        <begin position="5"/>
        <end position="50"/>
    </location>
</feature>